<dbReference type="EMBL" id="JYDO01000099">
    <property type="protein sequence ID" value="KRZ71255.1"/>
    <property type="molecule type" value="Genomic_DNA"/>
</dbReference>
<name>A0A0V1MHI2_9BILA</name>
<keyword evidence="2" id="KW-1185">Reference proteome</keyword>
<organism evidence="1 2">
    <name type="scientific">Trichinella papuae</name>
    <dbReference type="NCBI Taxonomy" id="268474"/>
    <lineage>
        <taxon>Eukaryota</taxon>
        <taxon>Metazoa</taxon>
        <taxon>Ecdysozoa</taxon>
        <taxon>Nematoda</taxon>
        <taxon>Enoplea</taxon>
        <taxon>Dorylaimia</taxon>
        <taxon>Trichinellida</taxon>
        <taxon>Trichinellidae</taxon>
        <taxon>Trichinella</taxon>
    </lineage>
</organism>
<sequence>MVLGQQPIGPTSEAFRDVFKGRNDSNRLCAEARAVCSLLSQQRQENVIPLRYMQPVHLPDAYCESGESFLQGMSSYP</sequence>
<gene>
    <name evidence="1" type="ORF">T10_326</name>
</gene>
<comment type="caution">
    <text evidence="1">The sequence shown here is derived from an EMBL/GenBank/DDBJ whole genome shotgun (WGS) entry which is preliminary data.</text>
</comment>
<protein>
    <submittedName>
        <fullName evidence="1">Uncharacterized protein</fullName>
    </submittedName>
</protein>
<evidence type="ECO:0000313" key="1">
    <source>
        <dbReference type="EMBL" id="KRZ71255.1"/>
    </source>
</evidence>
<reference evidence="1 2" key="1">
    <citation type="submission" date="2015-01" db="EMBL/GenBank/DDBJ databases">
        <title>Evolution of Trichinella species and genotypes.</title>
        <authorList>
            <person name="Korhonen P.K."/>
            <person name="Edoardo P."/>
            <person name="Giuseppe L.R."/>
            <person name="Gasser R.B."/>
        </authorList>
    </citation>
    <scope>NUCLEOTIDE SEQUENCE [LARGE SCALE GENOMIC DNA]</scope>
    <source>
        <strain evidence="1">ISS1980</strain>
    </source>
</reference>
<accession>A0A0V1MHI2</accession>
<dbReference type="AlphaFoldDB" id="A0A0V1MHI2"/>
<evidence type="ECO:0000313" key="2">
    <source>
        <dbReference type="Proteomes" id="UP000054843"/>
    </source>
</evidence>
<proteinExistence type="predicted"/>
<dbReference type="Proteomes" id="UP000054843">
    <property type="component" value="Unassembled WGS sequence"/>
</dbReference>